<dbReference type="FunFam" id="1.10.8.870:FF:000010">
    <property type="entry name" value="Glycerol-3-phosphate dehydrogenase"/>
    <property type="match status" value="1"/>
</dbReference>
<dbReference type="Proteomes" id="UP000002630">
    <property type="component" value="Unassembled WGS sequence"/>
</dbReference>
<evidence type="ECO:0000256" key="3">
    <source>
        <dbReference type="ARBA" id="ARBA00013029"/>
    </source>
</evidence>
<keyword evidence="5" id="KW-0274">FAD</keyword>
<dbReference type="AlphaFoldDB" id="D7FI31"/>
<keyword evidence="4" id="KW-0285">Flavoprotein</keyword>
<evidence type="ECO:0000256" key="1">
    <source>
        <dbReference type="ARBA" id="ARBA00001974"/>
    </source>
</evidence>
<organism evidence="9 10">
    <name type="scientific">Ectocarpus siliculosus</name>
    <name type="common">Brown alga</name>
    <name type="synonym">Conferva siliculosa</name>
    <dbReference type="NCBI Taxonomy" id="2880"/>
    <lineage>
        <taxon>Eukaryota</taxon>
        <taxon>Sar</taxon>
        <taxon>Stramenopiles</taxon>
        <taxon>Ochrophyta</taxon>
        <taxon>PX clade</taxon>
        <taxon>Phaeophyceae</taxon>
        <taxon>Ectocarpales</taxon>
        <taxon>Ectocarpaceae</taxon>
        <taxon>Ectocarpus</taxon>
    </lineage>
</organism>
<dbReference type="EC" id="1.1.5.3" evidence="3"/>
<feature type="domain" description="FAD dependent oxidoreductase" evidence="7">
    <location>
        <begin position="36"/>
        <end position="274"/>
    </location>
</feature>
<dbReference type="Pfam" id="PF01266">
    <property type="entry name" value="DAO"/>
    <property type="match status" value="1"/>
</dbReference>
<dbReference type="InterPro" id="IPR006076">
    <property type="entry name" value="FAD-dep_OxRdtase"/>
</dbReference>
<dbReference type="Gene3D" id="1.10.8.870">
    <property type="entry name" value="Alpha-glycerophosphate oxidase, cap domain"/>
    <property type="match status" value="1"/>
</dbReference>
<evidence type="ECO:0000256" key="2">
    <source>
        <dbReference type="ARBA" id="ARBA00007330"/>
    </source>
</evidence>
<dbReference type="PRINTS" id="PR01001">
    <property type="entry name" value="FADG3PDH"/>
</dbReference>
<name>D7FI31_ECTSI</name>
<accession>D7FI31</accession>
<dbReference type="GO" id="GO:0004368">
    <property type="term" value="F:glycerol-3-phosphate dehydrogenase (quinone) activity"/>
    <property type="evidence" value="ECO:0007669"/>
    <property type="project" value="UniProtKB-EC"/>
</dbReference>
<dbReference type="GO" id="GO:0005739">
    <property type="term" value="C:mitochondrion"/>
    <property type="evidence" value="ECO:0007669"/>
    <property type="project" value="TreeGrafter"/>
</dbReference>
<evidence type="ECO:0000256" key="4">
    <source>
        <dbReference type="ARBA" id="ARBA00022630"/>
    </source>
</evidence>
<dbReference type="FunCoup" id="D7FI31">
    <property type="interactions" value="115"/>
</dbReference>
<proteinExistence type="inferred from homology"/>
<dbReference type="Gene3D" id="3.50.50.60">
    <property type="entry name" value="FAD/NAD(P)-binding domain"/>
    <property type="match status" value="1"/>
</dbReference>
<dbReference type="InterPro" id="IPR000447">
    <property type="entry name" value="G3P_DH_FAD-dep"/>
</dbReference>
<dbReference type="InterPro" id="IPR031656">
    <property type="entry name" value="DAO_C"/>
</dbReference>
<dbReference type="GO" id="GO:0006072">
    <property type="term" value="P:glycerol-3-phosphate metabolic process"/>
    <property type="evidence" value="ECO:0007669"/>
    <property type="project" value="InterPro"/>
</dbReference>
<sequence length="483" mass="53459">MLQAAPYMNRPLPIMIPIYKWWEVPYMWIGAKVYDWIAGAKLVVPPSHYMSREEAIYTFPKLREKGLKGAIIYYDGQMNDARLSLVVALTATQQGACIANRVKVTGLVKDENGQTKGATVQDTITGEKWEVAAKAVINATGCFCDAIRKMDNPEAKNLVMPAAGVHIMLPAHFSPARMGLIVPKTSDGRVLFFLPWEGATIVGTTDSQSALTMTPKPTDEEVNFIIQESNRYLSNRVHRSDVIAAWSGIRPLVRDPKLMDEEGTKALSRNHVIEVSDSKLVTITGGKWTTFRRMAEDTINATQESIPDLDEENAVSTEAVTALGSLIGADRAGVVCARKFDEINVILREEYSLSNDVAKHLVSNYGTRALQIAEIVKRNKGYAHSTAAARCLAIKYPFLEAEVVFAVEQEYALKAVDVLARRTRLAYIDSKAALEAAPRVIEIMSGLLGWSRSRRRQEMQEVEQFLETMSPAAGAGKSGRRKH</sequence>
<dbReference type="Gene3D" id="3.30.9.10">
    <property type="entry name" value="D-Amino Acid Oxidase, subunit A, domain 2"/>
    <property type="match status" value="2"/>
</dbReference>
<dbReference type="SUPFAM" id="SSF54373">
    <property type="entry name" value="FAD-linked reductases, C-terminal domain"/>
    <property type="match status" value="1"/>
</dbReference>
<dbReference type="EMBL" id="FN649760">
    <property type="protein sequence ID" value="CBJ28657.1"/>
    <property type="molecule type" value="Genomic_DNA"/>
</dbReference>
<evidence type="ECO:0000313" key="10">
    <source>
        <dbReference type="Proteomes" id="UP000002630"/>
    </source>
</evidence>
<dbReference type="OrthoDB" id="264015at2759"/>
<dbReference type="Pfam" id="PF16901">
    <property type="entry name" value="DAO_C"/>
    <property type="match status" value="1"/>
</dbReference>
<feature type="domain" description="Alpha-glycerophosphate oxidase C-terminal" evidence="8">
    <location>
        <begin position="325"/>
        <end position="455"/>
    </location>
</feature>
<keyword evidence="6" id="KW-0560">Oxidoreductase</keyword>
<comment type="cofactor">
    <cofactor evidence="1">
        <name>FAD</name>
        <dbReference type="ChEBI" id="CHEBI:57692"/>
    </cofactor>
</comment>
<dbReference type="InterPro" id="IPR038299">
    <property type="entry name" value="DAO_C_sf"/>
</dbReference>
<gene>
    <name evidence="9" type="primary">GPD</name>
    <name evidence="9" type="ORF">Esi_0117_0019</name>
</gene>
<evidence type="ECO:0000256" key="5">
    <source>
        <dbReference type="ARBA" id="ARBA00022827"/>
    </source>
</evidence>
<evidence type="ECO:0000259" key="7">
    <source>
        <dbReference type="Pfam" id="PF01266"/>
    </source>
</evidence>
<dbReference type="PANTHER" id="PTHR11985">
    <property type="entry name" value="GLYCEROL-3-PHOSPHATE DEHYDROGENASE"/>
    <property type="match status" value="1"/>
</dbReference>
<dbReference type="STRING" id="2880.D7FI31"/>
<evidence type="ECO:0000313" key="9">
    <source>
        <dbReference type="EMBL" id="CBJ28657.1"/>
    </source>
</evidence>
<reference evidence="9 10" key="1">
    <citation type="journal article" date="2010" name="Nature">
        <title>The Ectocarpus genome and the independent evolution of multicellularity in brown algae.</title>
        <authorList>
            <person name="Cock J.M."/>
            <person name="Sterck L."/>
            <person name="Rouze P."/>
            <person name="Scornet D."/>
            <person name="Allen A.E."/>
            <person name="Amoutzias G."/>
            <person name="Anthouard V."/>
            <person name="Artiguenave F."/>
            <person name="Aury J.M."/>
            <person name="Badger J.H."/>
            <person name="Beszteri B."/>
            <person name="Billiau K."/>
            <person name="Bonnet E."/>
            <person name="Bothwell J.H."/>
            <person name="Bowler C."/>
            <person name="Boyen C."/>
            <person name="Brownlee C."/>
            <person name="Carrano C.J."/>
            <person name="Charrier B."/>
            <person name="Cho G.Y."/>
            <person name="Coelho S.M."/>
            <person name="Collen J."/>
            <person name="Corre E."/>
            <person name="Da Silva C."/>
            <person name="Delage L."/>
            <person name="Delaroque N."/>
            <person name="Dittami S.M."/>
            <person name="Doulbeau S."/>
            <person name="Elias M."/>
            <person name="Farnham G."/>
            <person name="Gachon C.M."/>
            <person name="Gschloessl B."/>
            <person name="Heesch S."/>
            <person name="Jabbari K."/>
            <person name="Jubin C."/>
            <person name="Kawai H."/>
            <person name="Kimura K."/>
            <person name="Kloareg B."/>
            <person name="Kupper F.C."/>
            <person name="Lang D."/>
            <person name="Le Bail A."/>
            <person name="Leblanc C."/>
            <person name="Lerouge P."/>
            <person name="Lohr M."/>
            <person name="Lopez P.J."/>
            <person name="Martens C."/>
            <person name="Maumus F."/>
            <person name="Michel G."/>
            <person name="Miranda-Saavedra D."/>
            <person name="Morales J."/>
            <person name="Moreau H."/>
            <person name="Motomura T."/>
            <person name="Nagasato C."/>
            <person name="Napoli C.A."/>
            <person name="Nelson D.R."/>
            <person name="Nyvall-Collen P."/>
            <person name="Peters A.F."/>
            <person name="Pommier C."/>
            <person name="Potin P."/>
            <person name="Poulain J."/>
            <person name="Quesneville H."/>
            <person name="Read B."/>
            <person name="Rensing S.A."/>
            <person name="Ritter A."/>
            <person name="Rousvoal S."/>
            <person name="Samanta M."/>
            <person name="Samson G."/>
            <person name="Schroeder D.C."/>
            <person name="Segurens B."/>
            <person name="Strittmatter M."/>
            <person name="Tonon T."/>
            <person name="Tregear J.W."/>
            <person name="Valentin K."/>
            <person name="von Dassow P."/>
            <person name="Yamagishi T."/>
            <person name="Van de Peer Y."/>
            <person name="Wincker P."/>
        </authorList>
    </citation>
    <scope>NUCLEOTIDE SEQUENCE [LARGE SCALE GENOMIC DNA]</scope>
    <source>
        <strain evidence="10">Ec32 / CCAP1310/4</strain>
    </source>
</reference>
<evidence type="ECO:0000256" key="6">
    <source>
        <dbReference type="ARBA" id="ARBA00023002"/>
    </source>
</evidence>
<dbReference type="PANTHER" id="PTHR11985:SF15">
    <property type="entry name" value="GLYCEROL-3-PHOSPHATE DEHYDROGENASE, MITOCHONDRIAL"/>
    <property type="match status" value="1"/>
</dbReference>
<dbReference type="InterPro" id="IPR036188">
    <property type="entry name" value="FAD/NAD-bd_sf"/>
</dbReference>
<protein>
    <recommendedName>
        <fullName evidence="3">glycerol-3-phosphate dehydrogenase</fullName>
        <ecNumber evidence="3">1.1.5.3</ecNumber>
    </recommendedName>
</protein>
<dbReference type="SUPFAM" id="SSF51905">
    <property type="entry name" value="FAD/NAD(P)-binding domain"/>
    <property type="match status" value="1"/>
</dbReference>
<comment type="similarity">
    <text evidence="2">Belongs to the FAD-dependent glycerol-3-phosphate dehydrogenase family.</text>
</comment>
<keyword evidence="10" id="KW-1185">Reference proteome</keyword>
<evidence type="ECO:0000259" key="8">
    <source>
        <dbReference type="Pfam" id="PF16901"/>
    </source>
</evidence>
<dbReference type="InParanoid" id="D7FI31"/>